<evidence type="ECO:0000313" key="9">
    <source>
        <dbReference type="Proteomes" id="UP000283868"/>
    </source>
</evidence>
<proteinExistence type="inferred from homology"/>
<comment type="caution">
    <text evidence="8">The sequence shown here is derived from an EMBL/GenBank/DDBJ whole genome shotgun (WGS) entry which is preliminary data.</text>
</comment>
<dbReference type="InterPro" id="IPR002295">
    <property type="entry name" value="N4/N6-MTase_EcoPI_Mod-like"/>
</dbReference>
<dbReference type="PRINTS" id="PR00506">
    <property type="entry name" value="D21N6MTFRASE"/>
</dbReference>
<reference evidence="8 9" key="1">
    <citation type="submission" date="2018-08" db="EMBL/GenBank/DDBJ databases">
        <title>Comparative analysis of Prevotella intermedia strains.</title>
        <authorList>
            <person name="Moon J.-H."/>
            <person name="Lee J.-H."/>
        </authorList>
    </citation>
    <scope>NUCLEOTIDE SEQUENCE [LARGE SCALE GENOMIC DNA]</scope>
    <source>
        <strain evidence="8 9">ATCC 15033</strain>
    </source>
</reference>
<dbReference type="EC" id="2.1.1.72" evidence="2"/>
<evidence type="ECO:0000256" key="1">
    <source>
        <dbReference type="ARBA" id="ARBA00006594"/>
    </source>
</evidence>
<dbReference type="PROSITE" id="PS00092">
    <property type="entry name" value="N6_MTASE"/>
    <property type="match status" value="1"/>
</dbReference>
<feature type="domain" description="DNA methylase N-4/N-6" evidence="7">
    <location>
        <begin position="67"/>
        <end position="393"/>
    </location>
</feature>
<dbReference type="Pfam" id="PF01555">
    <property type="entry name" value="N6_N4_Mtase"/>
    <property type="match status" value="1"/>
</dbReference>
<keyword evidence="9" id="KW-1185">Reference proteome</keyword>
<accession>A0A3R7XKU0</accession>
<dbReference type="GO" id="GO:0003677">
    <property type="term" value="F:DNA binding"/>
    <property type="evidence" value="ECO:0007669"/>
    <property type="project" value="InterPro"/>
</dbReference>
<comment type="catalytic activity">
    <reaction evidence="6">
        <text>a 2'-deoxyadenosine in DNA + S-adenosyl-L-methionine = an N(6)-methyl-2'-deoxyadenosine in DNA + S-adenosyl-L-homocysteine + H(+)</text>
        <dbReference type="Rhea" id="RHEA:15197"/>
        <dbReference type="Rhea" id="RHEA-COMP:12418"/>
        <dbReference type="Rhea" id="RHEA-COMP:12419"/>
        <dbReference type="ChEBI" id="CHEBI:15378"/>
        <dbReference type="ChEBI" id="CHEBI:57856"/>
        <dbReference type="ChEBI" id="CHEBI:59789"/>
        <dbReference type="ChEBI" id="CHEBI:90615"/>
        <dbReference type="ChEBI" id="CHEBI:90616"/>
        <dbReference type="EC" id="2.1.1.72"/>
    </reaction>
</comment>
<dbReference type="Gene3D" id="3.40.50.150">
    <property type="entry name" value="Vaccinia Virus protein VP39"/>
    <property type="match status" value="1"/>
</dbReference>
<dbReference type="GO" id="GO:0008170">
    <property type="term" value="F:N-methyltransferase activity"/>
    <property type="evidence" value="ECO:0007669"/>
    <property type="project" value="InterPro"/>
</dbReference>
<keyword evidence="5" id="KW-0949">S-adenosyl-L-methionine</keyword>
<dbReference type="InterPro" id="IPR002941">
    <property type="entry name" value="DNA_methylase_N4/N6"/>
</dbReference>
<gene>
    <name evidence="8" type="ORF">D2S45_07820</name>
</gene>
<dbReference type="EMBL" id="QXEN01000011">
    <property type="protein sequence ID" value="RRF87112.1"/>
    <property type="molecule type" value="Genomic_DNA"/>
</dbReference>
<organism evidence="8 9">
    <name type="scientific">Prevotella intermedia</name>
    <dbReference type="NCBI Taxonomy" id="28131"/>
    <lineage>
        <taxon>Bacteria</taxon>
        <taxon>Pseudomonadati</taxon>
        <taxon>Bacteroidota</taxon>
        <taxon>Bacteroidia</taxon>
        <taxon>Bacteroidales</taxon>
        <taxon>Prevotellaceae</taxon>
        <taxon>Prevotella</taxon>
    </lineage>
</organism>
<dbReference type="GO" id="GO:0032259">
    <property type="term" value="P:methylation"/>
    <property type="evidence" value="ECO:0007669"/>
    <property type="project" value="UniProtKB-KW"/>
</dbReference>
<evidence type="ECO:0000256" key="4">
    <source>
        <dbReference type="ARBA" id="ARBA00022679"/>
    </source>
</evidence>
<sequence>MPTLHWLGKDKVVNHHAEVPFRVLEHKYGYRGDNPSDTSETHSGNKIIHGDNLEALKALLLEYEGRVDCVYIDPPYNTGEEGWVYNDNVNDPHIRKWLGEVVGVEGEDLSRHDKWLCMMYPRLRLLQLLLSSTGIIFISIDDNEYANLKCICDEIFGSTNFVATFIWEKRKNRENRKVVSCRHDYILCYCKDIMKTDRCLHLLPMSKEALSRYQNPDNDPRGLWKSDPATAQAGHATESQFYTLIAPNGKKHTLPNGRCWLYTEEVMRQAIADRRIWFGESGNNVPRKKTYLNDKDRGLTPETILFAADVATNEIAKNNLKNIFSEQIPFTTPKPFQLIEHLIQIATDDDSIILDSFAGSGTTAHSVLDVNFNTKGNRKFILIEMEAYAESITAERIRRVIKGYGEGKKAVEGLGGSFDYYELGSPLFNEDGDLNEQVGIGKMREYIYYTDTHDYLTSQQTVDYPYLLDYKDGTGYFFYYEPNEITTLSYDTLNIVPKTADHYVIYADICTISKEQLAQLNITFKKIPRDINRF</sequence>
<evidence type="ECO:0000259" key="7">
    <source>
        <dbReference type="Pfam" id="PF01555"/>
    </source>
</evidence>
<name>A0A3R7XKU0_PREIN</name>
<evidence type="ECO:0000256" key="6">
    <source>
        <dbReference type="ARBA" id="ARBA00047942"/>
    </source>
</evidence>
<dbReference type="Proteomes" id="UP000283868">
    <property type="component" value="Unassembled WGS sequence"/>
</dbReference>
<dbReference type="AlphaFoldDB" id="A0A3R7XKU0"/>
<keyword evidence="4 8" id="KW-0808">Transferase</keyword>
<evidence type="ECO:0000256" key="3">
    <source>
        <dbReference type="ARBA" id="ARBA00022603"/>
    </source>
</evidence>
<comment type="similarity">
    <text evidence="1">Belongs to the N(4)/N(6)-methyltransferase family.</text>
</comment>
<dbReference type="RefSeq" id="WP_124139920.1">
    <property type="nucleotide sequence ID" value="NZ_QXEM01000011.1"/>
</dbReference>
<evidence type="ECO:0000256" key="2">
    <source>
        <dbReference type="ARBA" id="ARBA00011900"/>
    </source>
</evidence>
<evidence type="ECO:0000313" key="8">
    <source>
        <dbReference type="EMBL" id="RRF87112.1"/>
    </source>
</evidence>
<evidence type="ECO:0000256" key="5">
    <source>
        <dbReference type="ARBA" id="ARBA00022691"/>
    </source>
</evidence>
<dbReference type="SUPFAM" id="SSF53335">
    <property type="entry name" value="S-adenosyl-L-methionine-dependent methyltransferases"/>
    <property type="match status" value="1"/>
</dbReference>
<dbReference type="GO" id="GO:0009007">
    <property type="term" value="F:site-specific DNA-methyltransferase (adenine-specific) activity"/>
    <property type="evidence" value="ECO:0007669"/>
    <property type="project" value="UniProtKB-EC"/>
</dbReference>
<protein>
    <recommendedName>
        <fullName evidence="2">site-specific DNA-methyltransferase (adenine-specific)</fullName>
        <ecNumber evidence="2">2.1.1.72</ecNumber>
    </recommendedName>
</protein>
<dbReference type="InterPro" id="IPR002052">
    <property type="entry name" value="DNA_methylase_N6_adenine_CS"/>
</dbReference>
<keyword evidence="3 8" id="KW-0489">Methyltransferase</keyword>
<dbReference type="InterPro" id="IPR029063">
    <property type="entry name" value="SAM-dependent_MTases_sf"/>
</dbReference>
<dbReference type="PIRSF" id="PIRSF015855">
    <property type="entry name" value="TypeIII_Mtase_mKpnI"/>
    <property type="match status" value="1"/>
</dbReference>